<dbReference type="FunFam" id="1.10.472.10:FF:000001">
    <property type="entry name" value="G2/mitotic-specific cyclin"/>
    <property type="match status" value="1"/>
</dbReference>
<keyword evidence="3" id="KW-0131">Cell cycle</keyword>
<accession>D7FS66</accession>
<evidence type="ECO:0000256" key="3">
    <source>
        <dbReference type="ARBA" id="ARBA00023306"/>
    </source>
</evidence>
<dbReference type="eggNOG" id="KOG0654">
    <property type="taxonomic scope" value="Eukaryota"/>
</dbReference>
<evidence type="ECO:0000259" key="6">
    <source>
        <dbReference type="SMART" id="SM00385"/>
    </source>
</evidence>
<dbReference type="InterPro" id="IPR004367">
    <property type="entry name" value="Cyclin_C-dom"/>
</dbReference>
<organism evidence="8 9">
    <name type="scientific">Ectocarpus siliculosus</name>
    <name type="common">Brown alga</name>
    <name type="synonym">Conferva siliculosa</name>
    <dbReference type="NCBI Taxonomy" id="2880"/>
    <lineage>
        <taxon>Eukaryota</taxon>
        <taxon>Sar</taxon>
        <taxon>Stramenopiles</taxon>
        <taxon>Ochrophyta</taxon>
        <taxon>PX clade</taxon>
        <taxon>Phaeophyceae</taxon>
        <taxon>Ectocarpales</taxon>
        <taxon>Ectocarpaceae</taxon>
        <taxon>Ectocarpus</taxon>
    </lineage>
</organism>
<dbReference type="SMART" id="SM00385">
    <property type="entry name" value="CYCLIN"/>
    <property type="match status" value="2"/>
</dbReference>
<dbReference type="EMBL" id="FN649760">
    <property type="protein sequence ID" value="CBJ31007.1"/>
    <property type="molecule type" value="Genomic_DNA"/>
</dbReference>
<dbReference type="GO" id="GO:0016538">
    <property type="term" value="F:cyclin-dependent protein serine/threonine kinase regulator activity"/>
    <property type="evidence" value="ECO:0007669"/>
    <property type="project" value="InterPro"/>
</dbReference>
<dbReference type="GO" id="GO:0044772">
    <property type="term" value="P:mitotic cell cycle phase transition"/>
    <property type="evidence" value="ECO:0007669"/>
    <property type="project" value="InterPro"/>
</dbReference>
<dbReference type="InterPro" id="IPR039361">
    <property type="entry name" value="Cyclin"/>
</dbReference>
<feature type="domain" description="Cyclin-like" evidence="6">
    <location>
        <begin position="112"/>
        <end position="196"/>
    </location>
</feature>
<keyword evidence="9" id="KW-1185">Reference proteome</keyword>
<dbReference type="OrthoDB" id="5590282at2759"/>
<gene>
    <name evidence="8" type="primary">cycA</name>
    <name evidence="8" type="ORF">Esi_0228_0024</name>
</gene>
<evidence type="ECO:0000256" key="5">
    <source>
        <dbReference type="SAM" id="MobiDB-lite"/>
    </source>
</evidence>
<dbReference type="GO" id="GO:0051301">
    <property type="term" value="P:cell division"/>
    <property type="evidence" value="ECO:0007669"/>
    <property type="project" value="UniProtKB-KW"/>
</dbReference>
<dbReference type="InterPro" id="IPR036915">
    <property type="entry name" value="Cyclin-like_sf"/>
</dbReference>
<name>D7FS66_ECTSI</name>
<feature type="region of interest" description="Disordered" evidence="5">
    <location>
        <begin position="1"/>
        <end position="59"/>
    </location>
</feature>
<dbReference type="Pfam" id="PF02984">
    <property type="entry name" value="Cyclin_C"/>
    <property type="match status" value="1"/>
</dbReference>
<evidence type="ECO:0000313" key="8">
    <source>
        <dbReference type="EMBL" id="CBJ31007.1"/>
    </source>
</evidence>
<feature type="domain" description="Cyclin C-terminal" evidence="7">
    <location>
        <begin position="205"/>
        <end position="326"/>
    </location>
</feature>
<feature type="compositionally biased region" description="Low complexity" evidence="5">
    <location>
        <begin position="17"/>
        <end position="33"/>
    </location>
</feature>
<keyword evidence="1" id="KW-0132">Cell division</keyword>
<evidence type="ECO:0000256" key="2">
    <source>
        <dbReference type="ARBA" id="ARBA00023127"/>
    </source>
</evidence>
<dbReference type="InterPro" id="IPR046965">
    <property type="entry name" value="Cyclin_A/B-like"/>
</dbReference>
<feature type="compositionally biased region" description="Basic residues" evidence="5">
    <location>
        <begin position="1"/>
        <end position="11"/>
    </location>
</feature>
<dbReference type="Pfam" id="PF00134">
    <property type="entry name" value="Cyclin_N"/>
    <property type="match status" value="1"/>
</dbReference>
<dbReference type="STRING" id="2880.D7FS66"/>
<reference evidence="8 9" key="1">
    <citation type="journal article" date="2010" name="Nature">
        <title>The Ectocarpus genome and the independent evolution of multicellularity in brown algae.</title>
        <authorList>
            <person name="Cock J.M."/>
            <person name="Sterck L."/>
            <person name="Rouze P."/>
            <person name="Scornet D."/>
            <person name="Allen A.E."/>
            <person name="Amoutzias G."/>
            <person name="Anthouard V."/>
            <person name="Artiguenave F."/>
            <person name="Aury J.M."/>
            <person name="Badger J.H."/>
            <person name="Beszteri B."/>
            <person name="Billiau K."/>
            <person name="Bonnet E."/>
            <person name="Bothwell J.H."/>
            <person name="Bowler C."/>
            <person name="Boyen C."/>
            <person name="Brownlee C."/>
            <person name="Carrano C.J."/>
            <person name="Charrier B."/>
            <person name="Cho G.Y."/>
            <person name="Coelho S.M."/>
            <person name="Collen J."/>
            <person name="Corre E."/>
            <person name="Da Silva C."/>
            <person name="Delage L."/>
            <person name="Delaroque N."/>
            <person name="Dittami S.M."/>
            <person name="Doulbeau S."/>
            <person name="Elias M."/>
            <person name="Farnham G."/>
            <person name="Gachon C.M."/>
            <person name="Gschloessl B."/>
            <person name="Heesch S."/>
            <person name="Jabbari K."/>
            <person name="Jubin C."/>
            <person name="Kawai H."/>
            <person name="Kimura K."/>
            <person name="Kloareg B."/>
            <person name="Kupper F.C."/>
            <person name="Lang D."/>
            <person name="Le Bail A."/>
            <person name="Leblanc C."/>
            <person name="Lerouge P."/>
            <person name="Lohr M."/>
            <person name="Lopez P.J."/>
            <person name="Martens C."/>
            <person name="Maumus F."/>
            <person name="Michel G."/>
            <person name="Miranda-Saavedra D."/>
            <person name="Morales J."/>
            <person name="Moreau H."/>
            <person name="Motomura T."/>
            <person name="Nagasato C."/>
            <person name="Napoli C.A."/>
            <person name="Nelson D.R."/>
            <person name="Nyvall-Collen P."/>
            <person name="Peters A.F."/>
            <person name="Pommier C."/>
            <person name="Potin P."/>
            <person name="Poulain J."/>
            <person name="Quesneville H."/>
            <person name="Read B."/>
            <person name="Rensing S.A."/>
            <person name="Ritter A."/>
            <person name="Rousvoal S."/>
            <person name="Samanta M."/>
            <person name="Samson G."/>
            <person name="Schroeder D.C."/>
            <person name="Segurens B."/>
            <person name="Strittmatter M."/>
            <person name="Tonon T."/>
            <person name="Tregear J.W."/>
            <person name="Valentin K."/>
            <person name="von Dassow P."/>
            <person name="Yamagishi T."/>
            <person name="Van de Peer Y."/>
            <person name="Wincker P."/>
        </authorList>
    </citation>
    <scope>NUCLEOTIDE SEQUENCE [LARGE SCALE GENOMIC DNA]</scope>
    <source>
        <strain evidence="9">Ec32 / CCAP1310/4</strain>
    </source>
</reference>
<dbReference type="PANTHER" id="PTHR10177">
    <property type="entry name" value="CYCLINS"/>
    <property type="match status" value="1"/>
</dbReference>
<proteinExistence type="inferred from homology"/>
<evidence type="ECO:0000256" key="4">
    <source>
        <dbReference type="RuleBase" id="RU000383"/>
    </source>
</evidence>
<dbReference type="InterPro" id="IPR013763">
    <property type="entry name" value="Cyclin-like_dom"/>
</dbReference>
<dbReference type="Proteomes" id="UP000002630">
    <property type="component" value="Unassembled WGS sequence"/>
</dbReference>
<comment type="similarity">
    <text evidence="4">Belongs to the cyclin family.</text>
</comment>
<dbReference type="InterPro" id="IPR006671">
    <property type="entry name" value="Cyclin_N"/>
</dbReference>
<dbReference type="SMART" id="SM01332">
    <property type="entry name" value="Cyclin_C"/>
    <property type="match status" value="1"/>
</dbReference>
<protein>
    <submittedName>
        <fullName evidence="8">Cyclin A</fullName>
    </submittedName>
</protein>
<dbReference type="PIRSF" id="PIRSF001771">
    <property type="entry name" value="Cyclin_A_B_D_E"/>
    <property type="match status" value="1"/>
</dbReference>
<dbReference type="Gene3D" id="1.10.472.10">
    <property type="entry name" value="Cyclin-like"/>
    <property type="match status" value="2"/>
</dbReference>
<sequence>MRRRRGSGRRRSKDDSSCSSQPPARPAAAAQQRVGEARKPHAQQQQQEQLPPGVKDIDAGVSEEGESHLLNPDYAKEHALYLREQEKRNRPVAYIGAKQKDMRPSMRSVLVDWICEVCDQFKLSSRTLFQAVDLIDRSLSAFEVPRGKLQLLGCACVVLASKYEEIYAPTAEELAHISDNTYTRAEIIAMELVVVNALQFRLTCITPCNFQDRFCLAAKSNARERSLVSYLLELLLQDYQGVSLLPSLKAAAALYLARQTLHPRGCPREAWTRQTEHYTGYAARELEPCVRRLHYLHVRAEGNNLHAVRDKYKKSALHRVAEVTCALEDYLHFGEEGDVRQ</sequence>
<feature type="domain" description="Cyclin-like" evidence="6">
    <location>
        <begin position="209"/>
        <end position="295"/>
    </location>
</feature>
<dbReference type="AlphaFoldDB" id="D7FS66"/>
<keyword evidence="2 4" id="KW-0195">Cyclin</keyword>
<evidence type="ECO:0000313" key="9">
    <source>
        <dbReference type="Proteomes" id="UP000002630"/>
    </source>
</evidence>
<evidence type="ECO:0000256" key="1">
    <source>
        <dbReference type="ARBA" id="ARBA00022618"/>
    </source>
</evidence>
<dbReference type="InParanoid" id="D7FS66"/>
<dbReference type="SUPFAM" id="SSF47954">
    <property type="entry name" value="Cyclin-like"/>
    <property type="match status" value="2"/>
</dbReference>
<evidence type="ECO:0000259" key="7">
    <source>
        <dbReference type="SMART" id="SM01332"/>
    </source>
</evidence>